<accession>A0A7W7SM91</accession>
<feature type="transmembrane region" description="Helical" evidence="7">
    <location>
        <begin position="367"/>
        <end position="386"/>
    </location>
</feature>
<evidence type="ECO:0000313" key="10">
    <source>
        <dbReference type="Proteomes" id="UP000578819"/>
    </source>
</evidence>
<dbReference type="GO" id="GO:0005886">
    <property type="term" value="C:plasma membrane"/>
    <property type="evidence" value="ECO:0007669"/>
    <property type="project" value="UniProtKB-SubCell"/>
</dbReference>
<keyword evidence="2" id="KW-1003">Cell membrane</keyword>
<dbReference type="InterPro" id="IPR001958">
    <property type="entry name" value="Tet-R_TetA/multi-R_MdtG-like"/>
</dbReference>
<feature type="transmembrane region" description="Helical" evidence="7">
    <location>
        <begin position="107"/>
        <end position="128"/>
    </location>
</feature>
<dbReference type="SUPFAM" id="SSF103473">
    <property type="entry name" value="MFS general substrate transporter"/>
    <property type="match status" value="1"/>
</dbReference>
<feature type="domain" description="Major facilitator superfamily (MFS) profile" evidence="8">
    <location>
        <begin position="16"/>
        <end position="389"/>
    </location>
</feature>
<keyword evidence="5 7" id="KW-0472">Membrane</keyword>
<evidence type="ECO:0000256" key="6">
    <source>
        <dbReference type="SAM" id="MobiDB-lite"/>
    </source>
</evidence>
<evidence type="ECO:0000256" key="7">
    <source>
        <dbReference type="SAM" id="Phobius"/>
    </source>
</evidence>
<feature type="transmembrane region" description="Helical" evidence="7">
    <location>
        <begin position="281"/>
        <end position="301"/>
    </location>
</feature>
<dbReference type="InterPro" id="IPR011701">
    <property type="entry name" value="MFS"/>
</dbReference>
<evidence type="ECO:0000259" key="8">
    <source>
        <dbReference type="PROSITE" id="PS50850"/>
    </source>
</evidence>
<feature type="transmembrane region" description="Helical" evidence="7">
    <location>
        <begin position="307"/>
        <end position="326"/>
    </location>
</feature>
<evidence type="ECO:0000256" key="2">
    <source>
        <dbReference type="ARBA" id="ARBA00022475"/>
    </source>
</evidence>
<sequence length="422" mass="43446">MPTSSAHPSLIAVTRFSILTFGITFVIGTDTFLVAPLLPTLSNEYRIGTEVSGWLVSGYSIGYAAFALVAGPISDRVNRKAVVIAGLAAFALSTAASGLAPNFWAMIVLRALAGMAASLVVPQIWATIPVAVPADRVLSTMGYGTAGLSIAQVVGVPAGSILAATNWRIPFFVLGAVSLLVMAAVAVWFPSVPSVAAGNGRILSSYRSVLGLRRAAWYLAGYLVFGIGLYTVFTFIGTWYTRAFGLSVTQVGLAIIGLGAGNAIGSMFASRLANQLGLPKSVLLGGSVLAVLCVALPFAPVLPVAEATLMLIFLVSGFVFPVLMTVMQSLSTTARGTVASLANAALYTAASIGGVISGVLFTTFHGFYGVAFLSAVAFVAALLLYVRGGLRTAPTQAQPVATSTKPPESVTPAAHPIADHDE</sequence>
<reference evidence="9 10" key="1">
    <citation type="submission" date="2020-08" db="EMBL/GenBank/DDBJ databases">
        <title>Sequencing the genomes of 1000 actinobacteria strains.</title>
        <authorList>
            <person name="Klenk H.-P."/>
        </authorList>
    </citation>
    <scope>NUCLEOTIDE SEQUENCE [LARGE SCALE GENOMIC DNA]</scope>
    <source>
        <strain evidence="9 10">DSM 45886</strain>
    </source>
</reference>
<evidence type="ECO:0000256" key="5">
    <source>
        <dbReference type="ARBA" id="ARBA00023136"/>
    </source>
</evidence>
<dbReference type="InterPro" id="IPR020846">
    <property type="entry name" value="MFS_dom"/>
</dbReference>
<dbReference type="RefSeq" id="WP_184533327.1">
    <property type="nucleotide sequence ID" value="NZ_JACHJW010000001.1"/>
</dbReference>
<dbReference type="Gene3D" id="1.20.1250.20">
    <property type="entry name" value="MFS general substrate transporter like domains"/>
    <property type="match status" value="1"/>
</dbReference>
<keyword evidence="10" id="KW-1185">Reference proteome</keyword>
<feature type="transmembrane region" description="Helical" evidence="7">
    <location>
        <begin position="81"/>
        <end position="101"/>
    </location>
</feature>
<feature type="transmembrane region" description="Helical" evidence="7">
    <location>
        <begin position="246"/>
        <end position="269"/>
    </location>
</feature>
<evidence type="ECO:0000256" key="3">
    <source>
        <dbReference type="ARBA" id="ARBA00022692"/>
    </source>
</evidence>
<dbReference type="GO" id="GO:0022857">
    <property type="term" value="F:transmembrane transporter activity"/>
    <property type="evidence" value="ECO:0007669"/>
    <property type="project" value="InterPro"/>
</dbReference>
<protein>
    <submittedName>
        <fullName evidence="9">Putative MFS family arabinose efflux permease</fullName>
    </submittedName>
</protein>
<dbReference type="PANTHER" id="PTHR43124:SF3">
    <property type="entry name" value="CHLORAMPHENICOL EFFLUX PUMP RV0191"/>
    <property type="match status" value="1"/>
</dbReference>
<dbReference type="Proteomes" id="UP000578819">
    <property type="component" value="Unassembled WGS sequence"/>
</dbReference>
<dbReference type="PANTHER" id="PTHR43124">
    <property type="entry name" value="PURINE EFFLUX PUMP PBUE"/>
    <property type="match status" value="1"/>
</dbReference>
<evidence type="ECO:0000256" key="4">
    <source>
        <dbReference type="ARBA" id="ARBA00022989"/>
    </source>
</evidence>
<proteinExistence type="predicted"/>
<dbReference type="Pfam" id="PF07690">
    <property type="entry name" value="MFS_1"/>
    <property type="match status" value="1"/>
</dbReference>
<feature type="compositionally biased region" description="Polar residues" evidence="6">
    <location>
        <begin position="396"/>
        <end position="406"/>
    </location>
</feature>
<feature type="transmembrane region" description="Helical" evidence="7">
    <location>
        <begin position="51"/>
        <end position="69"/>
    </location>
</feature>
<feature type="transmembrane region" description="Helical" evidence="7">
    <location>
        <begin position="217"/>
        <end position="240"/>
    </location>
</feature>
<gene>
    <name evidence="9" type="ORF">FHR38_001107</name>
</gene>
<dbReference type="PRINTS" id="PR01035">
    <property type="entry name" value="TCRTETA"/>
</dbReference>
<dbReference type="InterPro" id="IPR050189">
    <property type="entry name" value="MFS_Efflux_Transporters"/>
</dbReference>
<dbReference type="InterPro" id="IPR036259">
    <property type="entry name" value="MFS_trans_sf"/>
</dbReference>
<name>A0A7W7SM91_9ACTN</name>
<feature type="transmembrane region" description="Helical" evidence="7">
    <location>
        <begin position="338"/>
        <end position="361"/>
    </location>
</feature>
<dbReference type="PROSITE" id="PS50850">
    <property type="entry name" value="MFS"/>
    <property type="match status" value="1"/>
</dbReference>
<dbReference type="EMBL" id="JACHJW010000001">
    <property type="protein sequence ID" value="MBB4957374.1"/>
    <property type="molecule type" value="Genomic_DNA"/>
</dbReference>
<comment type="subcellular location">
    <subcellularLocation>
        <location evidence="1">Cell membrane</location>
        <topology evidence="1">Multi-pass membrane protein</topology>
    </subcellularLocation>
</comment>
<comment type="caution">
    <text evidence="9">The sequence shown here is derived from an EMBL/GenBank/DDBJ whole genome shotgun (WGS) entry which is preliminary data.</text>
</comment>
<dbReference type="AlphaFoldDB" id="A0A7W7SM91"/>
<dbReference type="CDD" id="cd17324">
    <property type="entry name" value="MFS_NepI_like"/>
    <property type="match status" value="1"/>
</dbReference>
<keyword evidence="4 7" id="KW-1133">Transmembrane helix</keyword>
<evidence type="ECO:0000256" key="1">
    <source>
        <dbReference type="ARBA" id="ARBA00004651"/>
    </source>
</evidence>
<feature type="region of interest" description="Disordered" evidence="6">
    <location>
        <begin position="396"/>
        <end position="422"/>
    </location>
</feature>
<keyword evidence="3 7" id="KW-0812">Transmembrane</keyword>
<organism evidence="9 10">
    <name type="scientific">Micromonospora polyrhachis</name>
    <dbReference type="NCBI Taxonomy" id="1282883"/>
    <lineage>
        <taxon>Bacteria</taxon>
        <taxon>Bacillati</taxon>
        <taxon>Actinomycetota</taxon>
        <taxon>Actinomycetes</taxon>
        <taxon>Micromonosporales</taxon>
        <taxon>Micromonosporaceae</taxon>
        <taxon>Micromonospora</taxon>
    </lineage>
</organism>
<evidence type="ECO:0000313" key="9">
    <source>
        <dbReference type="EMBL" id="MBB4957374.1"/>
    </source>
</evidence>
<feature type="transmembrane region" description="Helical" evidence="7">
    <location>
        <begin position="12"/>
        <end position="39"/>
    </location>
</feature>
<feature type="transmembrane region" description="Helical" evidence="7">
    <location>
        <begin position="140"/>
        <end position="163"/>
    </location>
</feature>
<feature type="transmembrane region" description="Helical" evidence="7">
    <location>
        <begin position="169"/>
        <end position="196"/>
    </location>
</feature>